<evidence type="ECO:0000256" key="13">
    <source>
        <dbReference type="ARBA" id="ARBA00048988"/>
    </source>
</evidence>
<evidence type="ECO:0000259" key="16">
    <source>
        <dbReference type="PROSITE" id="PS51217"/>
    </source>
</evidence>
<evidence type="ECO:0000256" key="11">
    <source>
        <dbReference type="ARBA" id="ARBA00034617"/>
    </source>
</evidence>
<dbReference type="SUPFAM" id="SSF52980">
    <property type="entry name" value="Restriction endonuclease-like"/>
    <property type="match status" value="1"/>
</dbReference>
<dbReference type="GO" id="GO:0004527">
    <property type="term" value="F:exonuclease activity"/>
    <property type="evidence" value="ECO:0007669"/>
    <property type="project" value="UniProtKB-KW"/>
</dbReference>
<dbReference type="SUPFAM" id="SSF52540">
    <property type="entry name" value="P-loop containing nucleoside triphosphate hydrolases"/>
    <property type="match status" value="1"/>
</dbReference>
<keyword evidence="8" id="KW-0238">DNA-binding</keyword>
<sequence length="1197" mass="130801">MDFSTFMEGQKKTVTTLDKTLFVAAGAGSGKTFTLTQRVAWALMPGSGKDGKPYLDSIDQLLVITFTHAAAEEIKERVRTTLKKEGLTQAALEVDGAWISTIHGMCGRILRAHALALGIDPEFTMLDSVAQTQLMNTAIEEVLRLIEGDTQYAPLFTLHRARAKTLSNEESKQSVAGMIFDLMQKVTNSPVGFDAVSFPGAPFVASEQVQGLSACYKELLDAALDAQKSSDLTEPLSHAIATLNAFVIQDSCLQTPSAVFDVVSALHRPNGKVWRGKVLSPLCKEVQFAYDEVLFEATSAHEQELSSLLMSLARRVWEHYRFLKQSQSALDNDDLLTMAADALQDHPELAAQYSDRFKLVMVDEFQDTSEQQVRMIKLLSGVDACHLTTVGDAQQSIYRFRGADVDVFLRRAQELPEANKPQLSENFRSHDDILRFVATVCGAPGMLPNFMDLVAKRKEDHSWSAADVPRIYAEVTKRSYGVNKDCAVRAAAEQMADRIAYFVNEKHVKAGDVALLMSKLKYAPVYVEALRARGIDSVVTGGSGFSTAPEVLTVAHLVSALSNPYNSSRLFELLTSDMFGLDADDILLLATTLDEQTNTPCKQPLEYGLWSDALPFEHKPSARLQTAMTVLNQAWDQLPSKPLYEVVKQVLHASGWLARLEHTSAANTAKAANILACVRYLKQLCETYCLGARQICSMFDTWLARSKISPATLVGSELNAVSVMTIHASKGLEFPLVAVVDALDDPAFKPSSSGLLASYQDNAIICGLRPSGSAPAANYELPEQLDAFCSAADVRLFLEEQDAAAEAAEKIRLLYVALTRAKEAVILHVPLMLSSKSITPVLGAQVGTLLFGDVRELAAGVHELNCDAGAQGCARVVSLGVRKDEEGHKTVVVDDPTNCGVVQKLAELCSSEDGSDAVQDKQQDSSQDFVLYTAAATKPLQQRSAGAHDGIYSYSAIAPQLAEKDAHQESLPQDTHAYVQFGLAASMDVGQNARGSQETLDQDTGLNPSSLTLFAHEDNPDDTQPKATNLGSAFHELAQIMAQTHTSVSQEQIQRLALSWDCSRLQLRRLQAALQRWEHSDIRAEVLSYAQVQPEVPFFCERKSEFGQYIEGAIDLLCTNPGDKSALVVDYKTGDAHKTAEQLYESHKLQAQIYADVLLRQGFESIACAFVCVERDDGEGQPVVVRYTFSKAAGIKE</sequence>
<organism evidence="17 18">
    <name type="scientific">Atopobium minutum</name>
    <dbReference type="NCBI Taxonomy" id="1381"/>
    <lineage>
        <taxon>Bacteria</taxon>
        <taxon>Bacillati</taxon>
        <taxon>Actinomycetota</taxon>
        <taxon>Coriobacteriia</taxon>
        <taxon>Coriobacteriales</taxon>
        <taxon>Atopobiaceae</taxon>
        <taxon>Atopobium</taxon>
    </lineage>
</organism>
<evidence type="ECO:0000256" key="9">
    <source>
        <dbReference type="ARBA" id="ARBA00023204"/>
    </source>
</evidence>
<dbReference type="Gene3D" id="1.10.486.10">
    <property type="entry name" value="PCRA, domain 4"/>
    <property type="match status" value="1"/>
</dbReference>
<dbReference type="EMBL" id="FNSH01000001">
    <property type="protein sequence ID" value="SEB94533.1"/>
    <property type="molecule type" value="Genomic_DNA"/>
</dbReference>
<dbReference type="Proteomes" id="UP000183687">
    <property type="component" value="Unassembled WGS sequence"/>
</dbReference>
<dbReference type="InterPro" id="IPR011335">
    <property type="entry name" value="Restrct_endonuc-II-like"/>
</dbReference>
<evidence type="ECO:0000256" key="10">
    <source>
        <dbReference type="ARBA" id="ARBA00023235"/>
    </source>
</evidence>
<feature type="binding site" evidence="14">
    <location>
        <begin position="25"/>
        <end position="32"/>
    </location>
    <ligand>
        <name>ATP</name>
        <dbReference type="ChEBI" id="CHEBI:30616"/>
    </ligand>
</feature>
<dbReference type="GO" id="GO:0005829">
    <property type="term" value="C:cytosol"/>
    <property type="evidence" value="ECO:0007669"/>
    <property type="project" value="TreeGrafter"/>
</dbReference>
<dbReference type="GO" id="GO:0033202">
    <property type="term" value="C:DNA helicase complex"/>
    <property type="evidence" value="ECO:0007669"/>
    <property type="project" value="TreeGrafter"/>
</dbReference>
<dbReference type="RefSeq" id="WP_002564009.1">
    <property type="nucleotide sequence ID" value="NZ_CALJSN010000010.1"/>
</dbReference>
<comment type="catalytic activity">
    <reaction evidence="11">
        <text>Couples ATP hydrolysis with the unwinding of duplex DNA by translocating in the 3'-5' direction.</text>
        <dbReference type="EC" id="5.6.2.4"/>
    </reaction>
</comment>
<keyword evidence="2 14" id="KW-0547">Nucleotide-binding</keyword>
<comment type="caution">
    <text evidence="17">The sequence shown here is derived from an EMBL/GenBank/DDBJ whole genome shotgun (WGS) entry which is preliminary data.</text>
</comment>
<evidence type="ECO:0000256" key="12">
    <source>
        <dbReference type="ARBA" id="ARBA00034808"/>
    </source>
</evidence>
<dbReference type="InterPro" id="IPR014016">
    <property type="entry name" value="UvrD-like_ATP-bd"/>
</dbReference>
<dbReference type="EC" id="5.6.2.4" evidence="12"/>
<dbReference type="Gene3D" id="3.90.320.10">
    <property type="match status" value="1"/>
</dbReference>
<dbReference type="AlphaFoldDB" id="A0AB38A7R7"/>
<dbReference type="GO" id="GO:0043138">
    <property type="term" value="F:3'-5' DNA helicase activity"/>
    <property type="evidence" value="ECO:0007669"/>
    <property type="project" value="UniProtKB-EC"/>
</dbReference>
<keyword evidence="9" id="KW-0234">DNA repair</keyword>
<feature type="domain" description="UvrD-like helicase ATP-binding" evidence="15">
    <location>
        <begin position="4"/>
        <end position="430"/>
    </location>
</feature>
<gene>
    <name evidence="17" type="ORF">SAMN04489746_1325</name>
</gene>
<dbReference type="Pfam" id="PF12705">
    <property type="entry name" value="PDDEXK_1"/>
    <property type="match status" value="1"/>
</dbReference>
<comment type="catalytic activity">
    <reaction evidence="13">
        <text>ATP + H2O = ADP + phosphate + H(+)</text>
        <dbReference type="Rhea" id="RHEA:13065"/>
        <dbReference type="ChEBI" id="CHEBI:15377"/>
        <dbReference type="ChEBI" id="CHEBI:15378"/>
        <dbReference type="ChEBI" id="CHEBI:30616"/>
        <dbReference type="ChEBI" id="CHEBI:43474"/>
        <dbReference type="ChEBI" id="CHEBI:456216"/>
        <dbReference type="EC" id="5.6.2.4"/>
    </reaction>
</comment>
<proteinExistence type="predicted"/>
<dbReference type="InterPro" id="IPR000212">
    <property type="entry name" value="DNA_helicase_UvrD/REP"/>
</dbReference>
<dbReference type="PANTHER" id="PTHR11070:SF55">
    <property type="entry name" value="DNA 3'-5' HELICASE"/>
    <property type="match status" value="1"/>
</dbReference>
<dbReference type="InterPro" id="IPR014017">
    <property type="entry name" value="DNA_helicase_UvrD-like_C"/>
</dbReference>
<evidence type="ECO:0000313" key="17">
    <source>
        <dbReference type="EMBL" id="SEB94533.1"/>
    </source>
</evidence>
<dbReference type="PANTHER" id="PTHR11070">
    <property type="entry name" value="UVRD / RECB / PCRA DNA HELICASE FAMILY MEMBER"/>
    <property type="match status" value="1"/>
</dbReference>
<dbReference type="InterPro" id="IPR027417">
    <property type="entry name" value="P-loop_NTPase"/>
</dbReference>
<evidence type="ECO:0000256" key="2">
    <source>
        <dbReference type="ARBA" id="ARBA00022741"/>
    </source>
</evidence>
<name>A0AB38A7R7_9ACTN</name>
<keyword evidence="7 14" id="KW-0067">ATP-binding</keyword>
<evidence type="ECO:0000256" key="6">
    <source>
        <dbReference type="ARBA" id="ARBA00022839"/>
    </source>
</evidence>
<dbReference type="InterPro" id="IPR011604">
    <property type="entry name" value="PDDEXK-like_dom_sf"/>
</dbReference>
<dbReference type="PROSITE" id="PS51198">
    <property type="entry name" value="UVRD_HELICASE_ATP_BIND"/>
    <property type="match status" value="1"/>
</dbReference>
<dbReference type="Pfam" id="PF00580">
    <property type="entry name" value="UvrD-helicase"/>
    <property type="match status" value="1"/>
</dbReference>
<feature type="domain" description="UvrD-like helicase C-terminal" evidence="16">
    <location>
        <begin position="437"/>
        <end position="731"/>
    </location>
</feature>
<evidence type="ECO:0000313" key="18">
    <source>
        <dbReference type="Proteomes" id="UP000183687"/>
    </source>
</evidence>
<evidence type="ECO:0000256" key="1">
    <source>
        <dbReference type="ARBA" id="ARBA00022722"/>
    </source>
</evidence>
<accession>A0AB38A7R7</accession>
<keyword evidence="3" id="KW-0227">DNA damage</keyword>
<protein>
    <recommendedName>
        <fullName evidence="12">DNA 3'-5' helicase</fullName>
        <ecNumber evidence="12">5.6.2.4</ecNumber>
    </recommendedName>
</protein>
<dbReference type="Pfam" id="PF13361">
    <property type="entry name" value="UvrD_C"/>
    <property type="match status" value="1"/>
</dbReference>
<dbReference type="Gene3D" id="3.40.50.300">
    <property type="entry name" value="P-loop containing nucleotide triphosphate hydrolases"/>
    <property type="match status" value="4"/>
</dbReference>
<dbReference type="GO" id="GO:0003677">
    <property type="term" value="F:DNA binding"/>
    <property type="evidence" value="ECO:0007669"/>
    <property type="project" value="UniProtKB-KW"/>
</dbReference>
<dbReference type="CDD" id="cd17932">
    <property type="entry name" value="DEXQc_UvrD"/>
    <property type="match status" value="1"/>
</dbReference>
<keyword evidence="6" id="KW-0269">Exonuclease</keyword>
<keyword evidence="10" id="KW-0413">Isomerase</keyword>
<keyword evidence="5 14" id="KW-0347">Helicase</keyword>
<evidence type="ECO:0000256" key="8">
    <source>
        <dbReference type="ARBA" id="ARBA00023125"/>
    </source>
</evidence>
<reference evidence="17 18" key="1">
    <citation type="submission" date="2016-10" db="EMBL/GenBank/DDBJ databases">
        <authorList>
            <person name="Varghese N."/>
            <person name="Submissions S."/>
        </authorList>
    </citation>
    <scope>NUCLEOTIDE SEQUENCE [LARGE SCALE GENOMIC DNA]</scope>
    <source>
        <strain evidence="17 18">DSM 20586</strain>
    </source>
</reference>
<evidence type="ECO:0000256" key="7">
    <source>
        <dbReference type="ARBA" id="ARBA00022840"/>
    </source>
</evidence>
<dbReference type="GO" id="GO:0005524">
    <property type="term" value="F:ATP binding"/>
    <property type="evidence" value="ECO:0007669"/>
    <property type="project" value="UniProtKB-UniRule"/>
</dbReference>
<dbReference type="GO" id="GO:0000725">
    <property type="term" value="P:recombinational repair"/>
    <property type="evidence" value="ECO:0007669"/>
    <property type="project" value="TreeGrafter"/>
</dbReference>
<keyword evidence="4 14" id="KW-0378">Hydrolase</keyword>
<evidence type="ECO:0000256" key="14">
    <source>
        <dbReference type="PROSITE-ProRule" id="PRU00560"/>
    </source>
</evidence>
<evidence type="ECO:0000256" key="3">
    <source>
        <dbReference type="ARBA" id="ARBA00022763"/>
    </source>
</evidence>
<evidence type="ECO:0000256" key="5">
    <source>
        <dbReference type="ARBA" id="ARBA00022806"/>
    </source>
</evidence>
<evidence type="ECO:0000256" key="4">
    <source>
        <dbReference type="ARBA" id="ARBA00022801"/>
    </source>
</evidence>
<evidence type="ECO:0000259" key="15">
    <source>
        <dbReference type="PROSITE" id="PS51198"/>
    </source>
</evidence>
<keyword evidence="1" id="KW-0540">Nuclease</keyword>
<dbReference type="InterPro" id="IPR038726">
    <property type="entry name" value="PDDEXK_AddAB-type"/>
</dbReference>
<dbReference type="PROSITE" id="PS51217">
    <property type="entry name" value="UVRD_HELICASE_CTER"/>
    <property type="match status" value="1"/>
</dbReference>